<evidence type="ECO:0000313" key="1">
    <source>
        <dbReference type="EMBL" id="GME94734.1"/>
    </source>
</evidence>
<accession>A0ACB5TSZ5</accession>
<sequence>MTSIELSNIDAHDEQKFEIPLNDNSNGDNINDNSNALSRLSTLSRTLSHLNAKEMENFEIDKNDFDLHKILKFLQRKDDENGLSGKSTNIIFENLTVIAKNTTSSTTKTATELIFSPITSLIKKVSSSSSSNTPSSSSVKKSKTRQIIRNITGFINPGEMVLVLGRPGAGCSTMLKAN</sequence>
<protein>
    <submittedName>
        <fullName evidence="1">Unnamed protein product</fullName>
    </submittedName>
</protein>
<gene>
    <name evidence="1" type="ORF">Cboi01_000363100</name>
</gene>
<dbReference type="EMBL" id="BSXV01002052">
    <property type="protein sequence ID" value="GME94734.1"/>
    <property type="molecule type" value="Genomic_DNA"/>
</dbReference>
<keyword evidence="2" id="KW-1185">Reference proteome</keyword>
<reference evidence="1" key="1">
    <citation type="submission" date="2023-04" db="EMBL/GenBank/DDBJ databases">
        <title>Candida boidinii NBRC 1967.</title>
        <authorList>
            <person name="Ichikawa N."/>
            <person name="Sato H."/>
            <person name="Tonouchi N."/>
        </authorList>
    </citation>
    <scope>NUCLEOTIDE SEQUENCE</scope>
    <source>
        <strain evidence="1">NBRC 1967</strain>
    </source>
</reference>
<name>A0ACB5TSZ5_CANBO</name>
<organism evidence="1 2">
    <name type="scientific">Candida boidinii</name>
    <name type="common">Yeast</name>
    <dbReference type="NCBI Taxonomy" id="5477"/>
    <lineage>
        <taxon>Eukaryota</taxon>
        <taxon>Fungi</taxon>
        <taxon>Dikarya</taxon>
        <taxon>Ascomycota</taxon>
        <taxon>Saccharomycotina</taxon>
        <taxon>Pichiomycetes</taxon>
        <taxon>Pichiales</taxon>
        <taxon>Pichiaceae</taxon>
        <taxon>Ogataea</taxon>
        <taxon>Ogataea/Candida clade</taxon>
    </lineage>
</organism>
<dbReference type="Proteomes" id="UP001165101">
    <property type="component" value="Unassembled WGS sequence"/>
</dbReference>
<comment type="caution">
    <text evidence="1">The sequence shown here is derived from an EMBL/GenBank/DDBJ whole genome shotgun (WGS) entry which is preliminary data.</text>
</comment>
<proteinExistence type="predicted"/>
<evidence type="ECO:0000313" key="2">
    <source>
        <dbReference type="Proteomes" id="UP001165101"/>
    </source>
</evidence>